<feature type="transmembrane region" description="Helical" evidence="9">
    <location>
        <begin position="196"/>
        <end position="215"/>
    </location>
</feature>
<dbReference type="PANTHER" id="PTHR11101:SF80">
    <property type="entry name" value="PHOSPHATE TRANSPORTER"/>
    <property type="match status" value="1"/>
</dbReference>
<proteinExistence type="inferred from homology"/>
<keyword evidence="5 9" id="KW-0592">Phosphate transport</keyword>
<feature type="transmembrane region" description="Helical" evidence="9">
    <location>
        <begin position="131"/>
        <end position="153"/>
    </location>
</feature>
<evidence type="ECO:0000256" key="10">
    <source>
        <dbReference type="SAM" id="MobiDB-lite"/>
    </source>
</evidence>
<dbReference type="PANTHER" id="PTHR11101">
    <property type="entry name" value="PHOSPHATE TRANSPORTER"/>
    <property type="match status" value="1"/>
</dbReference>
<keyword evidence="8 9" id="KW-0472">Membrane</keyword>
<dbReference type="InterPro" id="IPR001204">
    <property type="entry name" value="Phos_transporter"/>
</dbReference>
<comment type="function">
    <text evidence="1">Potential transporter for phosphate.</text>
</comment>
<dbReference type="RefSeq" id="WP_310930107.1">
    <property type="nucleotide sequence ID" value="NZ_JAMQOQ010000005.1"/>
</dbReference>
<feature type="transmembrane region" description="Helical" evidence="9">
    <location>
        <begin position="70"/>
        <end position="94"/>
    </location>
</feature>
<feature type="region of interest" description="Disordered" evidence="10">
    <location>
        <begin position="314"/>
        <end position="338"/>
    </location>
</feature>
<evidence type="ECO:0000256" key="9">
    <source>
        <dbReference type="RuleBase" id="RU363058"/>
    </source>
</evidence>
<keyword evidence="7 9" id="KW-1133">Transmembrane helix</keyword>
<evidence type="ECO:0000256" key="2">
    <source>
        <dbReference type="ARBA" id="ARBA00004141"/>
    </source>
</evidence>
<feature type="transmembrane region" description="Helical" evidence="9">
    <location>
        <begin position="227"/>
        <end position="247"/>
    </location>
</feature>
<feature type="compositionally biased region" description="Pro residues" evidence="10">
    <location>
        <begin position="320"/>
        <end position="331"/>
    </location>
</feature>
<dbReference type="Pfam" id="PF01384">
    <property type="entry name" value="PHO4"/>
    <property type="match status" value="2"/>
</dbReference>
<feature type="transmembrane region" description="Helical" evidence="9">
    <location>
        <begin position="38"/>
        <end position="58"/>
    </location>
</feature>
<comment type="similarity">
    <text evidence="3 9">Belongs to the inorganic phosphate transporter (PiT) (TC 2.A.20) family.</text>
</comment>
<protein>
    <recommendedName>
        <fullName evidence="9">Phosphate transporter</fullName>
    </recommendedName>
</protein>
<dbReference type="EMBL" id="JAMQOQ010000005">
    <property type="protein sequence ID" value="MDS0296120.1"/>
    <property type="molecule type" value="Genomic_DNA"/>
</dbReference>
<sequence>MTEALLLVGIAVAFFVGFNIGGSNTGVAFGPAVGSRTVSKLGAGALMGVFALLGGWTVGRRVVTTLGSDLVVGDPFTVAASVVVLLFVGLALFVSNLFGVPASTSMTAVGAVAGYGLATDRLATGLALEIVSWWLVAPLAGFWISAVVGRYAYADIDARVAIDRSEGPLLALRRDGVLPVPTLGEGTTRRELSGSFLVVAIGCYMAFSAGASNVANAVAPLVGNGSLSMDAGILLAAVAIAVGALTIARRTLETMGNDLTELPLTAALVVATVSATLVTVLSWLGIPASFVVIATMSIVGLGWGRETVREREASVLASPSPTPDPTAPGPPDRLDAADPGLDADGRAALYRPATTARVVFLQNLVPAVATVGAYLVFSAVGPAVAL</sequence>
<keyword evidence="12" id="KW-1185">Reference proteome</keyword>
<evidence type="ECO:0000256" key="6">
    <source>
        <dbReference type="ARBA" id="ARBA00022692"/>
    </source>
</evidence>
<accession>A0ABU2G5S4</accession>
<gene>
    <name evidence="11" type="ORF">NDI79_18245</name>
</gene>
<comment type="subcellular location">
    <subcellularLocation>
        <location evidence="2 9">Membrane</location>
        <topology evidence="2 9">Multi-pass membrane protein</topology>
    </subcellularLocation>
</comment>
<evidence type="ECO:0000256" key="7">
    <source>
        <dbReference type="ARBA" id="ARBA00022989"/>
    </source>
</evidence>
<reference evidence="11 12" key="1">
    <citation type="submission" date="2022-06" db="EMBL/GenBank/DDBJ databases">
        <title>Halogeometricum sp. a new haloarchaeum isolate from saline soil.</title>
        <authorList>
            <person name="Strakova D."/>
            <person name="Galisteo C."/>
            <person name="Sanchez-Porro C."/>
            <person name="Ventosa A."/>
        </authorList>
    </citation>
    <scope>NUCLEOTIDE SEQUENCE [LARGE SCALE GENOMIC DNA]</scope>
    <source>
        <strain evidence="12">S3BR25-2</strain>
    </source>
</reference>
<evidence type="ECO:0000256" key="5">
    <source>
        <dbReference type="ARBA" id="ARBA00022592"/>
    </source>
</evidence>
<name>A0ABU2G5S4_9EURY</name>
<evidence type="ECO:0000313" key="12">
    <source>
        <dbReference type="Proteomes" id="UP001254813"/>
    </source>
</evidence>
<feature type="transmembrane region" description="Helical" evidence="9">
    <location>
        <begin position="259"/>
        <end position="278"/>
    </location>
</feature>
<keyword evidence="4 9" id="KW-0813">Transport</keyword>
<evidence type="ECO:0000256" key="4">
    <source>
        <dbReference type="ARBA" id="ARBA00022448"/>
    </source>
</evidence>
<evidence type="ECO:0000256" key="1">
    <source>
        <dbReference type="ARBA" id="ARBA00001981"/>
    </source>
</evidence>
<organism evidence="11 12">
    <name type="scientific">Halogeometricum luteum</name>
    <dbReference type="NCBI Taxonomy" id="2950537"/>
    <lineage>
        <taxon>Archaea</taxon>
        <taxon>Methanobacteriati</taxon>
        <taxon>Methanobacteriota</taxon>
        <taxon>Stenosarchaea group</taxon>
        <taxon>Halobacteria</taxon>
        <taxon>Halobacteriales</taxon>
        <taxon>Haloferacaceae</taxon>
        <taxon>Halogeometricum</taxon>
    </lineage>
</organism>
<comment type="caution">
    <text evidence="11">The sequence shown here is derived from an EMBL/GenBank/DDBJ whole genome shotgun (WGS) entry which is preliminary data.</text>
</comment>
<keyword evidence="6 9" id="KW-0812">Transmembrane</keyword>
<evidence type="ECO:0000256" key="8">
    <source>
        <dbReference type="ARBA" id="ARBA00023136"/>
    </source>
</evidence>
<dbReference type="Proteomes" id="UP001254813">
    <property type="component" value="Unassembled WGS sequence"/>
</dbReference>
<evidence type="ECO:0000313" key="11">
    <source>
        <dbReference type="EMBL" id="MDS0296120.1"/>
    </source>
</evidence>
<feature type="transmembrane region" description="Helical" evidence="9">
    <location>
        <begin position="284"/>
        <end position="304"/>
    </location>
</feature>
<evidence type="ECO:0000256" key="3">
    <source>
        <dbReference type="ARBA" id="ARBA00009916"/>
    </source>
</evidence>